<evidence type="ECO:0000313" key="2">
    <source>
        <dbReference type="EMBL" id="GKX32089.1"/>
    </source>
</evidence>
<keyword evidence="1" id="KW-0812">Transmembrane</keyword>
<gene>
    <name evidence="2" type="ORF">SH1V18_45690</name>
</gene>
<feature type="transmembrane region" description="Helical" evidence="1">
    <location>
        <begin position="12"/>
        <end position="34"/>
    </location>
</feature>
<dbReference type="EMBL" id="BRLB01000026">
    <property type="protein sequence ID" value="GKX32089.1"/>
    <property type="molecule type" value="Genomic_DNA"/>
</dbReference>
<evidence type="ECO:0000256" key="1">
    <source>
        <dbReference type="SAM" id="Phobius"/>
    </source>
</evidence>
<proteinExistence type="predicted"/>
<accession>A0A9W6DIN4</accession>
<reference evidence="2" key="1">
    <citation type="submission" date="2022-06" db="EMBL/GenBank/DDBJ databases">
        <title>Vallitalea longa sp. nov., an anaerobic bacterium isolated from marine sediment.</title>
        <authorList>
            <person name="Hirano S."/>
            <person name="Terahara T."/>
            <person name="Mori K."/>
            <person name="Hamada M."/>
            <person name="Matsumoto R."/>
            <person name="Kobayashi T."/>
        </authorList>
    </citation>
    <scope>NUCLEOTIDE SEQUENCE</scope>
    <source>
        <strain evidence="2">SH18-1</strain>
    </source>
</reference>
<comment type="caution">
    <text evidence="2">The sequence shown here is derived from an EMBL/GenBank/DDBJ whole genome shotgun (WGS) entry which is preliminary data.</text>
</comment>
<sequence>MNIFRSKKFMKGVAIVITAIMIGSAVVLALAPFIS</sequence>
<organism evidence="2 3">
    <name type="scientific">Vallitalea longa</name>
    <dbReference type="NCBI Taxonomy" id="2936439"/>
    <lineage>
        <taxon>Bacteria</taxon>
        <taxon>Bacillati</taxon>
        <taxon>Bacillota</taxon>
        <taxon>Clostridia</taxon>
        <taxon>Lachnospirales</taxon>
        <taxon>Vallitaleaceae</taxon>
        <taxon>Vallitalea</taxon>
    </lineage>
</organism>
<dbReference type="AlphaFoldDB" id="A0A9W6DIN4"/>
<keyword evidence="1" id="KW-0472">Membrane</keyword>
<keyword evidence="1" id="KW-1133">Transmembrane helix</keyword>
<evidence type="ECO:0000313" key="3">
    <source>
        <dbReference type="Proteomes" id="UP001144256"/>
    </source>
</evidence>
<evidence type="ECO:0008006" key="4">
    <source>
        <dbReference type="Google" id="ProtNLM"/>
    </source>
</evidence>
<dbReference type="Proteomes" id="UP001144256">
    <property type="component" value="Unassembled WGS sequence"/>
</dbReference>
<protein>
    <recommendedName>
        <fullName evidence="4">DUF4044 domain-containing protein</fullName>
    </recommendedName>
</protein>
<keyword evidence="3" id="KW-1185">Reference proteome</keyword>
<name>A0A9W6DIN4_9FIRM</name>